<dbReference type="PANTHER" id="PTHR22955">
    <property type="entry name" value="RETROTRANSPOSON"/>
    <property type="match status" value="1"/>
</dbReference>
<protein>
    <submittedName>
        <fullName evidence="1">Uncharacterized protein</fullName>
    </submittedName>
</protein>
<evidence type="ECO:0000313" key="2">
    <source>
        <dbReference type="Proteomes" id="UP000499080"/>
    </source>
</evidence>
<dbReference type="Proteomes" id="UP000499080">
    <property type="component" value="Unassembled WGS sequence"/>
</dbReference>
<keyword evidence="2" id="KW-1185">Reference proteome</keyword>
<dbReference type="EMBL" id="BGPR01001092">
    <property type="protein sequence ID" value="GBM45238.1"/>
    <property type="molecule type" value="Genomic_DNA"/>
</dbReference>
<dbReference type="AlphaFoldDB" id="A0A4Y2FXX1"/>
<gene>
    <name evidence="1" type="ORF">AVEN_63844_1</name>
</gene>
<proteinExistence type="predicted"/>
<accession>A0A4Y2FXX1</accession>
<dbReference type="PANTHER" id="PTHR22955:SF66">
    <property type="entry name" value="INTEGRASE CATALYTIC DOMAIN-CONTAINING PROTEIN"/>
    <property type="match status" value="1"/>
</dbReference>
<evidence type="ECO:0000313" key="1">
    <source>
        <dbReference type="EMBL" id="GBM45238.1"/>
    </source>
</evidence>
<dbReference type="OrthoDB" id="6422603at2759"/>
<reference evidence="1 2" key="1">
    <citation type="journal article" date="2019" name="Sci. Rep.">
        <title>Orb-weaving spider Araneus ventricosus genome elucidates the spidroin gene catalogue.</title>
        <authorList>
            <person name="Kono N."/>
            <person name="Nakamura H."/>
            <person name="Ohtoshi R."/>
            <person name="Moran D.A.P."/>
            <person name="Shinohara A."/>
            <person name="Yoshida Y."/>
            <person name="Fujiwara M."/>
            <person name="Mori M."/>
            <person name="Tomita M."/>
            <person name="Arakawa K."/>
        </authorList>
    </citation>
    <scope>NUCLEOTIDE SEQUENCE [LARGE SCALE GENOMIC DNA]</scope>
</reference>
<sequence>MECLIGACLLHYLCSNTALDRNAATLWTDLTVTLSWIQGNPSCWKPFVCNRTTEILHYTTPTQWRHFPGSQNPADHISRSISPAELSSLNTWWNGPDWFIQHPDN</sequence>
<comment type="caution">
    <text evidence="1">The sequence shown here is derived from an EMBL/GenBank/DDBJ whole genome shotgun (WGS) entry which is preliminary data.</text>
</comment>
<organism evidence="1 2">
    <name type="scientific">Araneus ventricosus</name>
    <name type="common">Orbweaver spider</name>
    <name type="synonym">Epeira ventricosa</name>
    <dbReference type="NCBI Taxonomy" id="182803"/>
    <lineage>
        <taxon>Eukaryota</taxon>
        <taxon>Metazoa</taxon>
        <taxon>Ecdysozoa</taxon>
        <taxon>Arthropoda</taxon>
        <taxon>Chelicerata</taxon>
        <taxon>Arachnida</taxon>
        <taxon>Araneae</taxon>
        <taxon>Araneomorphae</taxon>
        <taxon>Entelegynae</taxon>
        <taxon>Araneoidea</taxon>
        <taxon>Araneidae</taxon>
        <taxon>Araneus</taxon>
    </lineage>
</organism>
<name>A0A4Y2FXX1_ARAVE</name>